<dbReference type="AlphaFoldDB" id="A0A5J6J2Z1"/>
<accession>A0A5J6J2Z1</accession>
<feature type="compositionally biased region" description="Basic residues" evidence="1">
    <location>
        <begin position="38"/>
        <end position="47"/>
    </location>
</feature>
<dbReference type="EMBL" id="CP023692">
    <property type="protein sequence ID" value="QEV44482.1"/>
    <property type="molecule type" value="Genomic_DNA"/>
</dbReference>
<feature type="compositionally biased region" description="Basic and acidic residues" evidence="1">
    <location>
        <begin position="20"/>
        <end position="37"/>
    </location>
</feature>
<dbReference type="Proteomes" id="UP000325563">
    <property type="component" value="Chromosome"/>
</dbReference>
<feature type="region of interest" description="Disordered" evidence="1">
    <location>
        <begin position="329"/>
        <end position="351"/>
    </location>
</feature>
<evidence type="ECO:0000313" key="2">
    <source>
        <dbReference type="EMBL" id="QEV44482.1"/>
    </source>
</evidence>
<dbReference type="Pfam" id="PF06626">
    <property type="entry name" value="DUF1152"/>
    <property type="match status" value="1"/>
</dbReference>
<evidence type="ECO:0000256" key="1">
    <source>
        <dbReference type="SAM" id="MobiDB-lite"/>
    </source>
</evidence>
<dbReference type="InterPro" id="IPR010581">
    <property type="entry name" value="DUF1152"/>
</dbReference>
<name>A0A5J6J2Z1_STRVI</name>
<proteinExistence type="predicted"/>
<protein>
    <submittedName>
        <fullName evidence="2">DUF1152 domain-containing protein</fullName>
    </submittedName>
</protein>
<evidence type="ECO:0000313" key="3">
    <source>
        <dbReference type="Proteomes" id="UP000325563"/>
    </source>
</evidence>
<reference evidence="2 3" key="1">
    <citation type="submission" date="2017-09" db="EMBL/GenBank/DDBJ databases">
        <authorList>
            <person name="Lee N."/>
            <person name="Cho B.-K."/>
        </authorList>
    </citation>
    <scope>NUCLEOTIDE SEQUENCE [LARGE SCALE GENOMIC DNA]</scope>
    <source>
        <strain evidence="2 3">ATCC 27476</strain>
    </source>
</reference>
<dbReference type="KEGG" id="svn:CP980_04825"/>
<organism evidence="2 3">
    <name type="scientific">Streptomyces vinaceus</name>
    <dbReference type="NCBI Taxonomy" id="1960"/>
    <lineage>
        <taxon>Bacteria</taxon>
        <taxon>Bacillati</taxon>
        <taxon>Actinomycetota</taxon>
        <taxon>Actinomycetes</taxon>
        <taxon>Kitasatosporales</taxon>
        <taxon>Streptomycetaceae</taxon>
        <taxon>Streptomyces</taxon>
    </lineage>
</organism>
<keyword evidence="3" id="KW-1185">Reference proteome</keyword>
<feature type="region of interest" description="Disordered" evidence="1">
    <location>
        <begin position="1"/>
        <end position="48"/>
    </location>
</feature>
<gene>
    <name evidence="2" type="ORF">CP980_04825</name>
</gene>
<sequence>MDVLLRVRQGARPRVLRGPPRREQARPQEHGGDAGPDHRRRPARARGSRVSDLYIAAGGGGDPLGTLIAARALAADPACPAGPPLIATYAWERPEVDPTARPLGTRHFDGLVHERGGFAAFTPATRARPPAGSTMPGLAGDLPARLLLLDPSGGLPSLARQIAAMAEAAEGGRIRIVDIGGDVLTHGDEPGLCSPFGDALTLAACHLTGMATTVHVAGPGLDGEIGEHVLLERLAGSLPLVPGRDAVAAAARALAWHPSEASALWAAAIQGARGTVRTVNSVITLTAASPRLYPLPLQEAIGHNPVARALVAERPAHLEAAAEVSRRLTGIPGLESERTRTPPRPRPVPLDRDENMKALREAADGAYHMTFRHAARVLGLTWRDIPALRATLGTNAPLLHLTSLSDRAVSFRGRVPAAEGVDTEGIRTGRASGELHN</sequence>